<keyword evidence="4" id="KW-1185">Reference proteome</keyword>
<proteinExistence type="predicted"/>
<accession>A0A336JT12</accession>
<sequence>MPGPKTERGVGVVFAFVNAARESKELTGFGR</sequence>
<reference evidence="1 4" key="2">
    <citation type="submission" date="2018-07" db="EMBL/GenBank/DDBJ databases">
        <title>Genomic Encyclopedia of Archaeal and Bacterial Type Strains, Phase II (KMG-II): from individual species to whole genera.</title>
        <authorList>
            <person name="Goeker M."/>
        </authorList>
    </citation>
    <scope>NUCLEOTIDE SEQUENCE [LARGE SCALE GENOMIC DNA]</scope>
    <source>
        <strain evidence="1 4">JA575</strain>
    </source>
</reference>
<gene>
    <name evidence="1" type="ORF">BJ125_1026</name>
    <name evidence="2" type="ORF">SAMN05892882_1026</name>
</gene>
<evidence type="ECO:0000313" key="3">
    <source>
        <dbReference type="Proteomes" id="UP000252631"/>
    </source>
</evidence>
<dbReference type="Proteomes" id="UP000252631">
    <property type="component" value="Unassembled WGS sequence"/>
</dbReference>
<dbReference type="EMBL" id="UFQQ01000002">
    <property type="protein sequence ID" value="SSW89201.1"/>
    <property type="molecule type" value="Genomic_DNA"/>
</dbReference>
<reference evidence="2 3" key="1">
    <citation type="submission" date="2017-08" db="EMBL/GenBank/DDBJ databases">
        <authorList>
            <person name="de Groot N.N."/>
        </authorList>
    </citation>
    <scope>NUCLEOTIDE SEQUENCE [LARGE SCALE GENOMIC DNA]</scope>
    <source>
        <strain evidence="2 3">JA575</strain>
    </source>
</reference>
<evidence type="ECO:0000313" key="2">
    <source>
        <dbReference type="EMBL" id="SSW89201.1"/>
    </source>
</evidence>
<evidence type="ECO:0000313" key="1">
    <source>
        <dbReference type="EMBL" id="RED41846.1"/>
    </source>
</evidence>
<dbReference type="AlphaFoldDB" id="A0A336JT12"/>
<name>A0A336JT12_9BRAD</name>
<evidence type="ECO:0000313" key="4">
    <source>
        <dbReference type="Proteomes" id="UP000256343"/>
    </source>
</evidence>
<organism evidence="2 3">
    <name type="scientific">Rhodopseudomonas pentothenatexigens</name>
    <dbReference type="NCBI Taxonomy" id="999699"/>
    <lineage>
        <taxon>Bacteria</taxon>
        <taxon>Pseudomonadati</taxon>
        <taxon>Pseudomonadota</taxon>
        <taxon>Alphaproteobacteria</taxon>
        <taxon>Hyphomicrobiales</taxon>
        <taxon>Nitrobacteraceae</taxon>
        <taxon>Rhodopseudomonas</taxon>
    </lineage>
</organism>
<dbReference type="Proteomes" id="UP000256343">
    <property type="component" value="Unassembled WGS sequence"/>
</dbReference>
<dbReference type="EMBL" id="QRDT01000002">
    <property type="protein sequence ID" value="RED41846.1"/>
    <property type="molecule type" value="Genomic_DNA"/>
</dbReference>
<protein>
    <submittedName>
        <fullName evidence="2">Uncharacterized protein</fullName>
    </submittedName>
</protein>